<reference evidence="1" key="1">
    <citation type="submission" date="2014-11" db="EMBL/GenBank/DDBJ databases">
        <authorList>
            <person name="Amaro Gonzalez C."/>
        </authorList>
    </citation>
    <scope>NUCLEOTIDE SEQUENCE</scope>
</reference>
<reference evidence="1" key="2">
    <citation type="journal article" date="2015" name="Fish Shellfish Immunol.">
        <title>Early steps in the European eel (Anguilla anguilla)-Vibrio vulnificus interaction in the gills: Role of the RtxA13 toxin.</title>
        <authorList>
            <person name="Callol A."/>
            <person name="Pajuelo D."/>
            <person name="Ebbesson L."/>
            <person name="Teles M."/>
            <person name="MacKenzie S."/>
            <person name="Amaro C."/>
        </authorList>
    </citation>
    <scope>NUCLEOTIDE SEQUENCE</scope>
</reference>
<dbReference type="EMBL" id="GBXM01067410">
    <property type="protein sequence ID" value="JAH41167.1"/>
    <property type="molecule type" value="Transcribed_RNA"/>
</dbReference>
<organism evidence="1">
    <name type="scientific">Anguilla anguilla</name>
    <name type="common">European freshwater eel</name>
    <name type="synonym">Muraena anguilla</name>
    <dbReference type="NCBI Taxonomy" id="7936"/>
    <lineage>
        <taxon>Eukaryota</taxon>
        <taxon>Metazoa</taxon>
        <taxon>Chordata</taxon>
        <taxon>Craniata</taxon>
        <taxon>Vertebrata</taxon>
        <taxon>Euteleostomi</taxon>
        <taxon>Actinopterygii</taxon>
        <taxon>Neopterygii</taxon>
        <taxon>Teleostei</taxon>
        <taxon>Anguilliformes</taxon>
        <taxon>Anguillidae</taxon>
        <taxon>Anguilla</taxon>
    </lineage>
</organism>
<accession>A0A0E9SIU2</accession>
<evidence type="ECO:0000313" key="1">
    <source>
        <dbReference type="EMBL" id="JAH41167.1"/>
    </source>
</evidence>
<dbReference type="AlphaFoldDB" id="A0A0E9SIU2"/>
<sequence length="49" mass="5718">MFIIMIKYYEMNPFICISIILGKKHYEVNLVICTAVQSLSPFPSSKEYN</sequence>
<protein>
    <submittedName>
        <fullName evidence="1">Uncharacterized protein</fullName>
    </submittedName>
</protein>
<name>A0A0E9SIU2_ANGAN</name>
<proteinExistence type="predicted"/>